<dbReference type="InterPro" id="IPR015943">
    <property type="entry name" value="WD40/YVTN_repeat-like_dom_sf"/>
</dbReference>
<dbReference type="InterPro" id="IPR036322">
    <property type="entry name" value="WD40_repeat_dom_sf"/>
</dbReference>
<feature type="repeat" description="WD" evidence="9">
    <location>
        <begin position="264"/>
        <end position="297"/>
    </location>
</feature>
<dbReference type="GO" id="GO:0070971">
    <property type="term" value="C:endoplasmic reticulum exit site"/>
    <property type="evidence" value="ECO:0007669"/>
    <property type="project" value="TreeGrafter"/>
</dbReference>
<evidence type="ECO:0000256" key="1">
    <source>
        <dbReference type="ARBA" id="ARBA00004240"/>
    </source>
</evidence>
<dbReference type="OrthoDB" id="542917at2759"/>
<feature type="region of interest" description="Disordered" evidence="10">
    <location>
        <begin position="773"/>
        <end position="945"/>
    </location>
</feature>
<accession>A0A8S1CA31</accession>
<keyword evidence="5" id="KW-0677">Repeat</keyword>
<organism evidence="11 12">
    <name type="scientific">Cloeon dipterum</name>
    <dbReference type="NCBI Taxonomy" id="197152"/>
    <lineage>
        <taxon>Eukaryota</taxon>
        <taxon>Metazoa</taxon>
        <taxon>Ecdysozoa</taxon>
        <taxon>Arthropoda</taxon>
        <taxon>Hexapoda</taxon>
        <taxon>Insecta</taxon>
        <taxon>Pterygota</taxon>
        <taxon>Palaeoptera</taxon>
        <taxon>Ephemeroptera</taxon>
        <taxon>Pisciforma</taxon>
        <taxon>Baetidae</taxon>
        <taxon>Cloeon</taxon>
    </lineage>
</organism>
<dbReference type="InterPro" id="IPR019775">
    <property type="entry name" value="WD40_repeat_CS"/>
</dbReference>
<feature type="compositionally biased region" description="Polar residues" evidence="10">
    <location>
        <begin position="929"/>
        <end position="939"/>
    </location>
</feature>
<keyword evidence="6" id="KW-0256">Endoplasmic reticulum</keyword>
<dbReference type="PANTHER" id="PTHR13923">
    <property type="entry name" value="SEC31-RELATED PROTEIN"/>
    <property type="match status" value="1"/>
</dbReference>
<evidence type="ECO:0000256" key="5">
    <source>
        <dbReference type="ARBA" id="ARBA00022737"/>
    </source>
</evidence>
<dbReference type="AlphaFoldDB" id="A0A8S1CA31"/>
<dbReference type="SMART" id="SM00320">
    <property type="entry name" value="WD40"/>
    <property type="match status" value="5"/>
</dbReference>
<dbReference type="GO" id="GO:0030127">
    <property type="term" value="C:COPII vesicle coat"/>
    <property type="evidence" value="ECO:0007669"/>
    <property type="project" value="TreeGrafter"/>
</dbReference>
<dbReference type="GO" id="GO:0015031">
    <property type="term" value="P:protein transport"/>
    <property type="evidence" value="ECO:0007669"/>
    <property type="project" value="UniProtKB-KW"/>
</dbReference>
<feature type="compositionally biased region" description="Low complexity" evidence="10">
    <location>
        <begin position="910"/>
        <end position="927"/>
    </location>
</feature>
<keyword evidence="7" id="KW-0931">ER-Golgi transport</keyword>
<evidence type="ECO:0000313" key="11">
    <source>
        <dbReference type="EMBL" id="CAB3364097.1"/>
    </source>
</evidence>
<evidence type="ECO:0008006" key="13">
    <source>
        <dbReference type="Google" id="ProtNLM"/>
    </source>
</evidence>
<evidence type="ECO:0000256" key="2">
    <source>
        <dbReference type="ARBA" id="ARBA00009358"/>
    </source>
</evidence>
<dbReference type="SUPFAM" id="SSF50978">
    <property type="entry name" value="WD40 repeat-like"/>
    <property type="match status" value="1"/>
</dbReference>
<dbReference type="InterPro" id="IPR001680">
    <property type="entry name" value="WD40_rpt"/>
</dbReference>
<name>A0A8S1CA31_9INSE</name>
<dbReference type="Gene3D" id="2.130.10.10">
    <property type="entry name" value="YVTN repeat-like/Quinoprotein amine dehydrogenase"/>
    <property type="match status" value="1"/>
</dbReference>
<dbReference type="InterPro" id="IPR040251">
    <property type="entry name" value="SEC31-like"/>
</dbReference>
<dbReference type="PROSITE" id="PS00678">
    <property type="entry name" value="WD_REPEATS_1"/>
    <property type="match status" value="1"/>
</dbReference>
<dbReference type="GO" id="GO:0005198">
    <property type="term" value="F:structural molecule activity"/>
    <property type="evidence" value="ECO:0007669"/>
    <property type="project" value="TreeGrafter"/>
</dbReference>
<evidence type="ECO:0000256" key="8">
    <source>
        <dbReference type="ARBA" id="ARBA00022927"/>
    </source>
</evidence>
<keyword evidence="8" id="KW-0653">Protein transport</keyword>
<comment type="subcellular location">
    <subcellularLocation>
        <location evidence="1">Endoplasmic reticulum</location>
    </subcellularLocation>
</comment>
<evidence type="ECO:0000256" key="7">
    <source>
        <dbReference type="ARBA" id="ARBA00022892"/>
    </source>
</evidence>
<evidence type="ECO:0000256" key="9">
    <source>
        <dbReference type="PROSITE-ProRule" id="PRU00221"/>
    </source>
</evidence>
<evidence type="ECO:0000256" key="4">
    <source>
        <dbReference type="ARBA" id="ARBA00022574"/>
    </source>
</evidence>
<dbReference type="Gene3D" id="1.20.940.10">
    <property type="entry name" value="Functional domain of the splicing factor Prp18"/>
    <property type="match status" value="1"/>
</dbReference>
<keyword evidence="4 9" id="KW-0853">WD repeat</keyword>
<proteinExistence type="inferred from homology"/>
<protein>
    <recommendedName>
        <fullName evidence="13">Ancestral coatomer element 1 Sec16/Sec31 domain-containing protein</fullName>
    </recommendedName>
</protein>
<evidence type="ECO:0000313" key="12">
    <source>
        <dbReference type="Proteomes" id="UP000494165"/>
    </source>
</evidence>
<dbReference type="PANTHER" id="PTHR13923:SF11">
    <property type="entry name" value="SECRETORY 31, ISOFORM D"/>
    <property type="match status" value="1"/>
</dbReference>
<dbReference type="PROSITE" id="PS50082">
    <property type="entry name" value="WD_REPEATS_2"/>
    <property type="match status" value="2"/>
</dbReference>
<reference evidence="11 12" key="1">
    <citation type="submission" date="2020-04" db="EMBL/GenBank/DDBJ databases">
        <authorList>
            <person name="Alioto T."/>
            <person name="Alioto T."/>
            <person name="Gomez Garrido J."/>
        </authorList>
    </citation>
    <scope>NUCLEOTIDE SEQUENCE [LARGE SCALE GENOMIC DNA]</scope>
</reference>
<sequence>MLFLKYRKLVNRDHRKQAVIMRVKEVERTVNVAWSPPDQHPTLLAGGTAAQQLDATFSTTSALELFSLNLSEPGTDMEKVAGVQTDQRFHKLVWSMDNLIAGCDGGVVEIYSPQEMLGGQKGLKIRKNGHSGAVKALDINPYQQNLLASGAGDSEIFIWDLVQMTSPMTPGAKVTPPDAVSWLSWNRQVQHILASTFASRCVVWDLRKNEPIIKLADSNSHVRWNVVAWHPDVATQLCLSSEDDMSPVVQLWDLRFATSPLKTMLGHTRAVTCISWCAKDPDLLLSCGRDNRILCWNPNENTQGHELLCEIQTPHQWLFDVSWCPRYPSLISCSSFDGHVSIYSLTGGQQAPTVTTSKIADSFPGMESLAPAVVAQPVVQTHVDLRKPPKWLRRTAGSSFAFGGRLVQYSADEPNKVTISQLVSEPELLTRAAKLEHVLSQGMYSEFCCEQLHSASSPQLKTLWQYLGAQFEAHPQSATLTLLGYPLDQIDSSINAALGDDVNKLTNDVSHLNTNGDLQTEGFDQSFPYADLPTEKFCIPNSLDPEGQIGQALLVGKLEAAVELCLQQNRMADALLLAMTGGAKLLAQTQMRYFKQSKGWLSHLINAVVSHDWKSIIATCSLSSWPQLLAGILTHANGEDFYLLCQQLGERLESDAEYKSFAQVCYLCSGNVDKLVSSWDTNFAPSSNLQLQEMVQGALLLQIAASQSQGRTIPTTGSLANLLSKYAFLLASQGALTSALSCLETAQDESAIELKDRLTTGLGMKNQPRAVQNQHLQQQQAFRRPSGPQISTQQWPRSRTVSQSSGYDQPAVQAYPSSGPVYPQTSPVYQPAPSLYQPTPNVYPPAPSPSPYPTPMQPAATGSPSPAPPPPTTGGKPSGIGSGLSRKYIADPSVQNNSSYGQTYGGGQYGQASSYPSSPYSASPYGADNSYSSPQQPSVFSPMPSAALPSDQSFNNSSYSSYTGVYYGYAEPQASVAPAPRPQPKLMESQLAPPGWNDPPPISKPVQKKSDINVPAPITCPLYGVAPAEPEPVNTGMPGLYQPMMPQNPMSQIPQNQMSQMPYNQMSQIPNQQYNIMQPAATAPVSPVRKATICEPPKPKAEIPAEHQIIATVLTSLKDQCISLAPNPQIRRKMEDVGRKLEILFDSLREYKLSENSFASFHELIRHIQAGDYQGSLQLHTVMISGPEFSQMSAFMPSIKVLIQTSAQLGAHVQ</sequence>
<dbReference type="GO" id="GO:0007029">
    <property type="term" value="P:endoplasmic reticulum organization"/>
    <property type="evidence" value="ECO:0007669"/>
    <property type="project" value="TreeGrafter"/>
</dbReference>
<feature type="compositionally biased region" description="Pro residues" evidence="10">
    <location>
        <begin position="841"/>
        <end position="856"/>
    </location>
</feature>
<dbReference type="PROSITE" id="PS50294">
    <property type="entry name" value="WD_REPEATS_REGION"/>
    <property type="match status" value="1"/>
</dbReference>
<keyword evidence="3" id="KW-0813">Transport</keyword>
<comment type="caution">
    <text evidence="11">The sequence shown here is derived from an EMBL/GenBank/DDBJ whole genome shotgun (WGS) entry which is preliminary data.</text>
</comment>
<evidence type="ECO:0000256" key="6">
    <source>
        <dbReference type="ARBA" id="ARBA00022824"/>
    </source>
</evidence>
<comment type="similarity">
    <text evidence="2">Belongs to the WD repeat SEC31 family.</text>
</comment>
<keyword evidence="12" id="KW-1185">Reference proteome</keyword>
<evidence type="ECO:0000256" key="3">
    <source>
        <dbReference type="ARBA" id="ARBA00022448"/>
    </source>
</evidence>
<dbReference type="Pfam" id="PF00400">
    <property type="entry name" value="WD40"/>
    <property type="match status" value="2"/>
</dbReference>
<gene>
    <name evidence="11" type="ORF">CLODIP_2_CD06900</name>
</gene>
<feature type="compositionally biased region" description="Polar residues" evidence="10">
    <location>
        <begin position="788"/>
        <end position="807"/>
    </location>
</feature>
<evidence type="ECO:0000256" key="10">
    <source>
        <dbReference type="SAM" id="MobiDB-lite"/>
    </source>
</evidence>
<feature type="repeat" description="WD" evidence="9">
    <location>
        <begin position="127"/>
        <end position="169"/>
    </location>
</feature>
<dbReference type="Proteomes" id="UP000494165">
    <property type="component" value="Unassembled WGS sequence"/>
</dbReference>
<dbReference type="GO" id="GO:0090110">
    <property type="term" value="P:COPII-coated vesicle cargo loading"/>
    <property type="evidence" value="ECO:0007669"/>
    <property type="project" value="TreeGrafter"/>
</dbReference>
<dbReference type="Gene3D" id="1.25.40.1030">
    <property type="match status" value="1"/>
</dbReference>
<dbReference type="EMBL" id="CADEPI010000014">
    <property type="protein sequence ID" value="CAB3364097.1"/>
    <property type="molecule type" value="Genomic_DNA"/>
</dbReference>